<evidence type="ECO:0000313" key="1">
    <source>
        <dbReference type="EMBL" id="OCT85328.1"/>
    </source>
</evidence>
<dbReference type="EMBL" id="CM004472">
    <property type="protein sequence ID" value="OCT85328.1"/>
    <property type="molecule type" value="Genomic_DNA"/>
</dbReference>
<reference evidence="2" key="1">
    <citation type="journal article" date="2016" name="Nature">
        <title>Genome evolution in the allotetraploid frog Xenopus laevis.</title>
        <authorList>
            <person name="Session A.M."/>
            <person name="Uno Y."/>
            <person name="Kwon T."/>
            <person name="Chapman J.A."/>
            <person name="Toyoda A."/>
            <person name="Takahashi S."/>
            <person name="Fukui A."/>
            <person name="Hikosaka A."/>
            <person name="Suzuki A."/>
            <person name="Kondo M."/>
            <person name="van Heeringen S.J."/>
            <person name="Quigley I."/>
            <person name="Heinz S."/>
            <person name="Ogino H."/>
            <person name="Ochi H."/>
            <person name="Hellsten U."/>
            <person name="Lyons J.B."/>
            <person name="Simakov O."/>
            <person name="Putnam N."/>
            <person name="Stites J."/>
            <person name="Kuroki Y."/>
            <person name="Tanaka T."/>
            <person name="Michiue T."/>
            <person name="Watanabe M."/>
            <person name="Bogdanovic O."/>
            <person name="Lister R."/>
            <person name="Georgiou G."/>
            <person name="Paranjpe S.S."/>
            <person name="van Kruijsbergen I."/>
            <person name="Shu S."/>
            <person name="Carlson J."/>
            <person name="Kinoshita T."/>
            <person name="Ohta Y."/>
            <person name="Mawaribuchi S."/>
            <person name="Jenkins J."/>
            <person name="Grimwood J."/>
            <person name="Schmutz J."/>
            <person name="Mitros T."/>
            <person name="Mozaffari S.V."/>
            <person name="Suzuki Y."/>
            <person name="Haramoto Y."/>
            <person name="Yamamoto T.S."/>
            <person name="Takagi C."/>
            <person name="Heald R."/>
            <person name="Miller K."/>
            <person name="Haudenschild C."/>
            <person name="Kitzman J."/>
            <person name="Nakayama T."/>
            <person name="Izutsu Y."/>
            <person name="Robert J."/>
            <person name="Fortriede J."/>
            <person name="Burns K."/>
            <person name="Lotay V."/>
            <person name="Karimi K."/>
            <person name="Yasuoka Y."/>
            <person name="Dichmann D.S."/>
            <person name="Flajnik M.F."/>
            <person name="Houston D.W."/>
            <person name="Shendure J."/>
            <person name="DuPasquier L."/>
            <person name="Vize P.D."/>
            <person name="Zorn A.M."/>
            <person name="Ito M."/>
            <person name="Marcotte E.M."/>
            <person name="Wallingford J.B."/>
            <person name="Ito Y."/>
            <person name="Asashima M."/>
            <person name="Ueno N."/>
            <person name="Matsuda Y."/>
            <person name="Veenstra G.J."/>
            <person name="Fujiyama A."/>
            <person name="Harland R.M."/>
            <person name="Taira M."/>
            <person name="Rokhsar D.S."/>
        </authorList>
    </citation>
    <scope>NUCLEOTIDE SEQUENCE [LARGE SCALE GENOMIC DNA]</scope>
    <source>
        <strain evidence="2">J</strain>
    </source>
</reference>
<protein>
    <submittedName>
        <fullName evidence="1">Uncharacterized protein</fullName>
    </submittedName>
</protein>
<dbReference type="AlphaFoldDB" id="A0A974D496"/>
<proteinExistence type="predicted"/>
<dbReference type="Proteomes" id="UP000694892">
    <property type="component" value="Chromosome 4L"/>
</dbReference>
<sequence length="84" mass="9502">MLSDIEAFVIIHPHVCEIYFHGHGSEELTSGSADTLADCDRLIIYDILPYYFVCGQPSMNCIATVNDVEFRVEELQLLSRVLSH</sequence>
<accession>A0A974D496</accession>
<organism evidence="1 2">
    <name type="scientific">Xenopus laevis</name>
    <name type="common">African clawed frog</name>
    <dbReference type="NCBI Taxonomy" id="8355"/>
    <lineage>
        <taxon>Eukaryota</taxon>
        <taxon>Metazoa</taxon>
        <taxon>Chordata</taxon>
        <taxon>Craniata</taxon>
        <taxon>Vertebrata</taxon>
        <taxon>Euteleostomi</taxon>
        <taxon>Amphibia</taxon>
        <taxon>Batrachia</taxon>
        <taxon>Anura</taxon>
        <taxon>Pipoidea</taxon>
        <taxon>Pipidae</taxon>
        <taxon>Xenopodinae</taxon>
        <taxon>Xenopus</taxon>
        <taxon>Xenopus</taxon>
    </lineage>
</organism>
<name>A0A974D496_XENLA</name>
<gene>
    <name evidence="1" type="ORF">XELAEV_18023494mg</name>
</gene>
<evidence type="ECO:0000313" key="2">
    <source>
        <dbReference type="Proteomes" id="UP000694892"/>
    </source>
</evidence>